<organism evidence="3 4">
    <name type="scientific">Rossellomorea pakistanensis</name>
    <dbReference type="NCBI Taxonomy" id="992288"/>
    <lineage>
        <taxon>Bacteria</taxon>
        <taxon>Bacillati</taxon>
        <taxon>Bacillota</taxon>
        <taxon>Bacilli</taxon>
        <taxon>Bacillales</taxon>
        <taxon>Bacillaceae</taxon>
        <taxon>Rossellomorea</taxon>
    </lineage>
</organism>
<accession>A0ABS2NE42</accession>
<keyword evidence="1" id="KW-0812">Transmembrane</keyword>
<proteinExistence type="predicted"/>
<evidence type="ECO:0000313" key="3">
    <source>
        <dbReference type="EMBL" id="MBM7586128.1"/>
    </source>
</evidence>
<gene>
    <name evidence="3" type="ORF">JOC86_002670</name>
</gene>
<evidence type="ECO:0000313" key="4">
    <source>
        <dbReference type="Proteomes" id="UP001646157"/>
    </source>
</evidence>
<dbReference type="InterPro" id="IPR025007">
    <property type="entry name" value="DUF3899"/>
</dbReference>
<dbReference type="EMBL" id="JAFBDZ010000002">
    <property type="protein sequence ID" value="MBM7586128.1"/>
    <property type="molecule type" value="Genomic_DNA"/>
</dbReference>
<reference evidence="3 4" key="1">
    <citation type="submission" date="2021-01" db="EMBL/GenBank/DDBJ databases">
        <title>Genomic Encyclopedia of Type Strains, Phase IV (KMG-IV): sequencing the most valuable type-strain genomes for metagenomic binning, comparative biology and taxonomic classification.</title>
        <authorList>
            <person name="Goeker M."/>
        </authorList>
    </citation>
    <scope>NUCLEOTIDE SEQUENCE [LARGE SCALE GENOMIC DNA]</scope>
    <source>
        <strain evidence="3 4">DSM 24834</strain>
    </source>
</reference>
<protein>
    <recommendedName>
        <fullName evidence="2">DUF3899 domain-containing protein</fullName>
    </recommendedName>
</protein>
<keyword evidence="4" id="KW-1185">Reference proteome</keyword>
<feature type="transmembrane region" description="Helical" evidence="1">
    <location>
        <begin position="5"/>
        <end position="25"/>
    </location>
</feature>
<dbReference type="RefSeq" id="WP_205173206.1">
    <property type="nucleotide sequence ID" value="NZ_JAFBDZ010000002.1"/>
</dbReference>
<feature type="transmembrane region" description="Helical" evidence="1">
    <location>
        <begin position="102"/>
        <end position="122"/>
    </location>
</feature>
<dbReference type="Proteomes" id="UP001646157">
    <property type="component" value="Unassembled WGS sequence"/>
</dbReference>
<dbReference type="Pfam" id="PF13038">
    <property type="entry name" value="DUF3899"/>
    <property type="match status" value="1"/>
</dbReference>
<evidence type="ECO:0000259" key="2">
    <source>
        <dbReference type="Pfam" id="PF13038"/>
    </source>
</evidence>
<name>A0ABS2NE42_9BACI</name>
<feature type="domain" description="DUF3899" evidence="2">
    <location>
        <begin position="34"/>
        <end position="121"/>
    </location>
</feature>
<keyword evidence="1" id="KW-0472">Membrane</keyword>
<sequence length="124" mass="14296">MLKRYFYSASSVIIMLYCFLFFQIFQANSADLDKFFLVGITLLLVGAFMYVLNTGFLDLFFEGFKRLGNGVMKKPSLMEEVDYMIQADEKFIEWKMKLKTQFMIYSLGMGTGFLLVSAALSFSL</sequence>
<feature type="transmembrane region" description="Helical" evidence="1">
    <location>
        <begin position="37"/>
        <end position="61"/>
    </location>
</feature>
<keyword evidence="1" id="KW-1133">Transmembrane helix</keyword>
<evidence type="ECO:0000256" key="1">
    <source>
        <dbReference type="SAM" id="Phobius"/>
    </source>
</evidence>
<comment type="caution">
    <text evidence="3">The sequence shown here is derived from an EMBL/GenBank/DDBJ whole genome shotgun (WGS) entry which is preliminary data.</text>
</comment>